<dbReference type="RefSeq" id="WP_340521614.1">
    <property type="nucleotide sequence ID" value="NZ_JBBLXS010000555.1"/>
</dbReference>
<dbReference type="SUPFAM" id="SSF116846">
    <property type="entry name" value="MIT domain"/>
    <property type="match status" value="1"/>
</dbReference>
<evidence type="ECO:0000313" key="1">
    <source>
        <dbReference type="EMBL" id="MEK0188248.1"/>
    </source>
</evidence>
<reference evidence="1 2" key="1">
    <citation type="journal article" date="2020" name="Harmful Algae">
        <title>Molecular and morphological characterization of a novel dihydroanatoxin-a producing Microcoleus species (cyanobacteria) from the Russian River, California, USA.</title>
        <authorList>
            <person name="Conklin K.Y."/>
            <person name="Stancheva R."/>
            <person name="Otten T.G."/>
            <person name="Fadness R."/>
            <person name="Boyer G.L."/>
            <person name="Read B."/>
            <person name="Zhang X."/>
            <person name="Sheath R.G."/>
        </authorList>
    </citation>
    <scope>NUCLEOTIDE SEQUENCE [LARGE SCALE GENOMIC DNA]</scope>
    <source>
        <strain evidence="1 2">PTRS2</strain>
    </source>
</reference>
<dbReference type="InterPro" id="IPR036181">
    <property type="entry name" value="MIT_dom_sf"/>
</dbReference>
<dbReference type="NCBIfam" id="NF041770">
    <property type="entry name" value="CFI_box_CTERM"/>
    <property type="match status" value="1"/>
</dbReference>
<organism evidence="1 2">
    <name type="scientific">Microcoleus anatoxicus PTRS2</name>
    <dbReference type="NCBI Taxonomy" id="2705321"/>
    <lineage>
        <taxon>Bacteria</taxon>
        <taxon>Bacillati</taxon>
        <taxon>Cyanobacteriota</taxon>
        <taxon>Cyanophyceae</taxon>
        <taxon>Oscillatoriophycideae</taxon>
        <taxon>Oscillatoriales</taxon>
        <taxon>Microcoleaceae</taxon>
        <taxon>Microcoleus</taxon>
        <taxon>Microcoleus anatoxicus</taxon>
    </lineage>
</organism>
<proteinExistence type="predicted"/>
<dbReference type="Proteomes" id="UP001384579">
    <property type="component" value="Unassembled WGS sequence"/>
</dbReference>
<evidence type="ECO:0000313" key="2">
    <source>
        <dbReference type="Proteomes" id="UP001384579"/>
    </source>
</evidence>
<sequence length="274" mass="31333">MAKIFSEIDCISYGSMDSFQKATNYCIEAKKYQQVQFYQKAIEAYSEALTYFMFFLESAEVGDVVCLDSQIMLLFWLLGLVDKVKECYGKLSEPYKSLIFQNKLEEIVETIGKYEKNLSAEQFIAYKNLSKGIKLIYEEIPLEASKAVLENLSQVVDNSDDPTFIEMVSNYDKCCSYKTLLVPSKGVSISSSSSSCFIATAAYSTSTHPDIDTFRNFRDKKLLTNPVGQVLVSSYYNISPSIANYVKRQPVIKSFLRQQLERLAEWMRSREFKS</sequence>
<gene>
    <name evidence="1" type="ORF">WMG39_25900</name>
</gene>
<name>A0ABU8YV84_9CYAN</name>
<accession>A0ABU8YV84</accession>
<comment type="caution">
    <text evidence="1">The sequence shown here is derived from an EMBL/GenBank/DDBJ whole genome shotgun (WGS) entry which is preliminary data.</text>
</comment>
<dbReference type="EMBL" id="JBBLXS010000555">
    <property type="protein sequence ID" value="MEK0188248.1"/>
    <property type="molecule type" value="Genomic_DNA"/>
</dbReference>
<protein>
    <submittedName>
        <fullName evidence="1">CFI-box-CTERM domain-containing protein</fullName>
    </submittedName>
</protein>
<dbReference type="InterPro" id="IPR049886">
    <property type="entry name" value="CFI_box_CTERM_dom"/>
</dbReference>
<keyword evidence="2" id="KW-1185">Reference proteome</keyword>